<dbReference type="GeneID" id="3896878"/>
<dbReference type="AlphaFoldDB" id="Q4PIV2"/>
<dbReference type="Proteomes" id="UP000001940">
    <property type="component" value="Chromosome X"/>
</dbReference>
<dbReference type="Bgee" id="WBGene00044574">
    <property type="expression patterns" value="Expressed in larva and 2 other cell types or tissues"/>
</dbReference>
<dbReference type="CTD" id="3896878"/>
<feature type="transmembrane region" description="Helical" evidence="1">
    <location>
        <begin position="12"/>
        <end position="31"/>
    </location>
</feature>
<name>Q4PIV2_CAEEL</name>
<feature type="transmembrane region" description="Helical" evidence="1">
    <location>
        <begin position="113"/>
        <end position="136"/>
    </location>
</feature>
<accession>Q4PIV2</accession>
<keyword evidence="3" id="KW-1185">Reference proteome</keyword>
<keyword evidence="1" id="KW-0812">Transmembrane</keyword>
<dbReference type="PaxDb" id="6239-F23G4.1"/>
<evidence type="ECO:0000313" key="3">
    <source>
        <dbReference type="Proteomes" id="UP000001940"/>
    </source>
</evidence>
<feature type="transmembrane region" description="Helical" evidence="1">
    <location>
        <begin position="82"/>
        <end position="106"/>
    </location>
</feature>
<dbReference type="HOGENOM" id="CLU_114252_0_0_1"/>
<keyword evidence="1" id="KW-1133">Transmembrane helix</keyword>
<dbReference type="OMA" id="WVCINQK"/>
<dbReference type="EMBL" id="BX284606">
    <property type="protein sequence ID" value="CCD65644.1"/>
    <property type="molecule type" value="Genomic_DNA"/>
</dbReference>
<evidence type="ECO:0000313" key="2">
    <source>
        <dbReference type="EMBL" id="CCD65644.1"/>
    </source>
</evidence>
<dbReference type="FunCoup" id="Q4PIV2">
    <property type="interactions" value="1505"/>
</dbReference>
<organism evidence="2 3">
    <name type="scientific">Caenorhabditis elegans</name>
    <dbReference type="NCBI Taxonomy" id="6239"/>
    <lineage>
        <taxon>Eukaryota</taxon>
        <taxon>Metazoa</taxon>
        <taxon>Ecdysozoa</taxon>
        <taxon>Nematoda</taxon>
        <taxon>Chromadorea</taxon>
        <taxon>Rhabditida</taxon>
        <taxon>Rhabditina</taxon>
        <taxon>Rhabditomorpha</taxon>
        <taxon>Rhabditoidea</taxon>
        <taxon>Rhabditidae</taxon>
        <taxon>Peloderinae</taxon>
        <taxon>Caenorhabditis</taxon>
    </lineage>
</organism>
<gene>
    <name evidence="2" type="ORF">CELE_F23G4.1</name>
    <name evidence="2 4" type="ORF">F23G4.1</name>
</gene>
<proteinExistence type="predicted"/>
<dbReference type="InParanoid" id="Q4PIV2"/>
<dbReference type="Gene3D" id="1.20.140.150">
    <property type="match status" value="1"/>
</dbReference>
<dbReference type="KEGG" id="cel:CELE_F23G4.1"/>
<reference evidence="2 3" key="1">
    <citation type="journal article" date="1998" name="Science">
        <title>Genome sequence of the nematode C. elegans: a platform for investigating biology.</title>
        <authorList>
            <consortium name="The C. elegans sequencing consortium"/>
            <person name="Sulson J.E."/>
            <person name="Waterston R."/>
        </authorList>
    </citation>
    <scope>NUCLEOTIDE SEQUENCE [LARGE SCALE GENOMIC DNA]</scope>
    <source>
        <strain evidence="2 3">Bristol N2</strain>
    </source>
</reference>
<keyword evidence="1" id="KW-0472">Membrane</keyword>
<dbReference type="GO" id="GO:0005886">
    <property type="term" value="C:plasma membrane"/>
    <property type="evidence" value="ECO:0000318"/>
    <property type="project" value="GO_Central"/>
</dbReference>
<sequence length="184" mass="20967">MAVVPENNVMRYCSLTFTIIGMALTTTSLFTDHWVDVEVKNPKGHDLYLHRGLMQWVCINQKDISDRNCIAKYPLFPGWLKSVFTCMCFGLAMQCLLCMCAIVSLFIKSGKHYLSVVCTALSFTGFLLITVAIGIFGGQAKPVYFETYVYDGLTVFCHLGWSYWLTRECFNYVVRSGKSKRVMR</sequence>
<dbReference type="WormBase" id="F23G4.1">
    <property type="protein sequence ID" value="CE38809"/>
    <property type="gene ID" value="WBGene00044574"/>
</dbReference>
<dbReference type="eggNOG" id="ENOG502TG8J">
    <property type="taxonomic scope" value="Eukaryota"/>
</dbReference>
<evidence type="ECO:0000256" key="1">
    <source>
        <dbReference type="SAM" id="Phobius"/>
    </source>
</evidence>
<dbReference type="OrthoDB" id="5780275at2759"/>
<feature type="transmembrane region" description="Helical" evidence="1">
    <location>
        <begin position="148"/>
        <end position="166"/>
    </location>
</feature>
<dbReference type="AGR" id="WB:WBGene00044574"/>
<dbReference type="UCSC" id="F23G4.1">
    <property type="organism name" value="c. elegans"/>
</dbReference>
<evidence type="ECO:0000313" key="4">
    <source>
        <dbReference type="WormBase" id="F23G4.1"/>
    </source>
</evidence>
<dbReference type="RefSeq" id="NP_001033543.1">
    <property type="nucleotide sequence ID" value="NM_001038454.1"/>
</dbReference>
<protein>
    <submittedName>
        <fullName evidence="2">Claudin domain-containing protein 1</fullName>
    </submittedName>
</protein>